<evidence type="ECO:0000313" key="3">
    <source>
        <dbReference type="Proteomes" id="UP000189796"/>
    </source>
</evidence>
<gene>
    <name evidence="2" type="ORF">SAMN05443248_6669</name>
</gene>
<evidence type="ECO:0000256" key="1">
    <source>
        <dbReference type="SAM" id="SignalP"/>
    </source>
</evidence>
<sequence length="263" mass="26253">MAGSAFVLRFAGAMAAGLLFASVTAIDAAVAEPAEIKVLTSVALTSTMDELAPQFERATGNKLNIGYSLIADIKKRILAGETADVIILSRPVMDDLQKQDKLAPGSIVNVAGTAVAVAVRAGAPKPDISSADALKRSLLEAKSIVYADPAKGGASGVAFAKVIDRLGIAEQLKSKTILVPGAQAADVVAKGEAEIGVGQTSEIVPVAGAQLVGPLPGDLGSVTSFAAGIGAGSKAPGAAKTLIQFLTGPTAAPVFTSKGLQPG</sequence>
<feature type="signal peptide" evidence="1">
    <location>
        <begin position="1"/>
        <end position="25"/>
    </location>
</feature>
<dbReference type="Pfam" id="PF13531">
    <property type="entry name" value="SBP_bac_11"/>
    <property type="match status" value="1"/>
</dbReference>
<proteinExistence type="predicted"/>
<dbReference type="InterPro" id="IPR050682">
    <property type="entry name" value="ModA/WtpA"/>
</dbReference>
<protein>
    <submittedName>
        <fullName evidence="2">Molybdate transport system substrate-binding protein</fullName>
    </submittedName>
</protein>
<reference evidence="2 3" key="1">
    <citation type="submission" date="2016-11" db="EMBL/GenBank/DDBJ databases">
        <authorList>
            <person name="Jaros S."/>
            <person name="Januszkiewicz K."/>
            <person name="Wedrychowicz H."/>
        </authorList>
    </citation>
    <scope>NUCLEOTIDE SEQUENCE [LARGE SCALE GENOMIC DNA]</scope>
    <source>
        <strain evidence="2 3">GAS138</strain>
    </source>
</reference>
<dbReference type="GO" id="GO:0015689">
    <property type="term" value="P:molybdate ion transport"/>
    <property type="evidence" value="ECO:0007669"/>
    <property type="project" value="TreeGrafter"/>
</dbReference>
<feature type="chain" id="PRO_5012974418" evidence="1">
    <location>
        <begin position="26"/>
        <end position="263"/>
    </location>
</feature>
<dbReference type="SUPFAM" id="SSF53850">
    <property type="entry name" value="Periplasmic binding protein-like II"/>
    <property type="match status" value="1"/>
</dbReference>
<name>A0A1M5WM38_9BRAD</name>
<accession>A0A1M5WM38</accession>
<dbReference type="RefSeq" id="WP_172842732.1">
    <property type="nucleotide sequence ID" value="NZ_LT670817.1"/>
</dbReference>
<organism evidence="2 3">
    <name type="scientific">Bradyrhizobium erythrophlei</name>
    <dbReference type="NCBI Taxonomy" id="1437360"/>
    <lineage>
        <taxon>Bacteria</taxon>
        <taxon>Pseudomonadati</taxon>
        <taxon>Pseudomonadota</taxon>
        <taxon>Alphaproteobacteria</taxon>
        <taxon>Hyphomicrobiales</taxon>
        <taxon>Nitrobacteraceae</taxon>
        <taxon>Bradyrhizobium</taxon>
    </lineage>
</organism>
<evidence type="ECO:0000313" key="2">
    <source>
        <dbReference type="EMBL" id="SHH88586.1"/>
    </source>
</evidence>
<dbReference type="EMBL" id="LT670817">
    <property type="protein sequence ID" value="SHH88586.1"/>
    <property type="molecule type" value="Genomic_DNA"/>
</dbReference>
<dbReference type="PANTHER" id="PTHR30632:SF11">
    <property type="entry name" value="BLR4797 PROTEIN"/>
    <property type="match status" value="1"/>
</dbReference>
<dbReference type="Gene3D" id="3.40.190.10">
    <property type="entry name" value="Periplasmic binding protein-like II"/>
    <property type="match status" value="2"/>
</dbReference>
<dbReference type="GO" id="GO:0030973">
    <property type="term" value="F:molybdate ion binding"/>
    <property type="evidence" value="ECO:0007669"/>
    <property type="project" value="TreeGrafter"/>
</dbReference>
<dbReference type="PANTHER" id="PTHR30632">
    <property type="entry name" value="MOLYBDATE-BINDING PERIPLASMIC PROTEIN"/>
    <property type="match status" value="1"/>
</dbReference>
<dbReference type="Proteomes" id="UP000189796">
    <property type="component" value="Chromosome I"/>
</dbReference>
<keyword evidence="1" id="KW-0732">Signal</keyword>
<dbReference type="AlphaFoldDB" id="A0A1M5WM38"/>